<evidence type="ECO:0000256" key="5">
    <source>
        <dbReference type="PROSITE-ProRule" id="PRU10141"/>
    </source>
</evidence>
<evidence type="ECO:0000313" key="11">
    <source>
        <dbReference type="Proteomes" id="UP001140949"/>
    </source>
</evidence>
<dbReference type="Proteomes" id="UP001140949">
    <property type="component" value="Unassembled WGS sequence"/>
</dbReference>
<keyword evidence="11" id="KW-1185">Reference proteome</keyword>
<dbReference type="PROSITE" id="PS00107">
    <property type="entry name" value="PROTEIN_KINASE_ATP"/>
    <property type="match status" value="1"/>
</dbReference>
<evidence type="ECO:0000256" key="7">
    <source>
        <dbReference type="SAM" id="Phobius"/>
    </source>
</evidence>
<feature type="signal peptide" evidence="8">
    <location>
        <begin position="1"/>
        <end position="26"/>
    </location>
</feature>
<evidence type="ECO:0000256" key="1">
    <source>
        <dbReference type="ARBA" id="ARBA00022679"/>
    </source>
</evidence>
<keyword evidence="7" id="KW-0472">Membrane</keyword>
<dbReference type="InterPro" id="IPR017441">
    <property type="entry name" value="Protein_kinase_ATP_BS"/>
</dbReference>
<evidence type="ECO:0000256" key="8">
    <source>
        <dbReference type="SAM" id="SignalP"/>
    </source>
</evidence>
<evidence type="ECO:0000259" key="9">
    <source>
        <dbReference type="PROSITE" id="PS50011"/>
    </source>
</evidence>
<dbReference type="InterPro" id="IPR011009">
    <property type="entry name" value="Kinase-like_dom_sf"/>
</dbReference>
<gene>
    <name evidence="10" type="ORF">M6B38_277585</name>
</gene>
<feature type="chain" id="PRO_5043343472" evidence="8">
    <location>
        <begin position="27"/>
        <end position="685"/>
    </location>
</feature>
<feature type="compositionally biased region" description="Basic and acidic residues" evidence="6">
    <location>
        <begin position="623"/>
        <end position="634"/>
    </location>
</feature>
<dbReference type="PANTHER" id="PTHR47989:SF36">
    <property type="entry name" value="PROTEIN KINASE DOMAIN-CONTAINING PROTEIN"/>
    <property type="match status" value="1"/>
</dbReference>
<dbReference type="EMBL" id="JANAVB010005398">
    <property type="protein sequence ID" value="KAJ6847452.1"/>
    <property type="molecule type" value="Genomic_DNA"/>
</dbReference>
<dbReference type="FunFam" id="3.30.200.20:FF:000420">
    <property type="entry name" value="Putative receptor-like protein kinase"/>
    <property type="match status" value="1"/>
</dbReference>
<keyword evidence="7" id="KW-1133">Transmembrane helix</keyword>
<keyword evidence="4 5" id="KW-0067">ATP-binding</keyword>
<proteinExistence type="predicted"/>
<feature type="binding site" evidence="5">
    <location>
        <position position="366"/>
    </location>
    <ligand>
        <name>ATP</name>
        <dbReference type="ChEBI" id="CHEBI:30616"/>
    </ligand>
</feature>
<dbReference type="GO" id="GO:0005524">
    <property type="term" value="F:ATP binding"/>
    <property type="evidence" value="ECO:0007669"/>
    <property type="project" value="UniProtKB-UniRule"/>
</dbReference>
<dbReference type="SMART" id="SM00220">
    <property type="entry name" value="S_TKc"/>
    <property type="match status" value="1"/>
</dbReference>
<dbReference type="Pfam" id="PF00069">
    <property type="entry name" value="Pkinase"/>
    <property type="match status" value="1"/>
</dbReference>
<name>A0AAX6I2S2_IRIPA</name>
<dbReference type="Pfam" id="PF19160">
    <property type="entry name" value="SPARK"/>
    <property type="match status" value="1"/>
</dbReference>
<keyword evidence="7" id="KW-0812">Transmembrane</keyword>
<evidence type="ECO:0000256" key="3">
    <source>
        <dbReference type="ARBA" id="ARBA00022777"/>
    </source>
</evidence>
<evidence type="ECO:0000256" key="4">
    <source>
        <dbReference type="ARBA" id="ARBA00022840"/>
    </source>
</evidence>
<dbReference type="PROSITE" id="PS00108">
    <property type="entry name" value="PROTEIN_KINASE_ST"/>
    <property type="match status" value="1"/>
</dbReference>
<dbReference type="Gene3D" id="3.30.200.20">
    <property type="entry name" value="Phosphorylase Kinase, domain 1"/>
    <property type="match status" value="1"/>
</dbReference>
<keyword evidence="3 10" id="KW-0418">Kinase</keyword>
<feature type="region of interest" description="Disordered" evidence="6">
    <location>
        <begin position="616"/>
        <end position="635"/>
    </location>
</feature>
<organism evidence="10 11">
    <name type="scientific">Iris pallida</name>
    <name type="common">Sweet iris</name>
    <dbReference type="NCBI Taxonomy" id="29817"/>
    <lineage>
        <taxon>Eukaryota</taxon>
        <taxon>Viridiplantae</taxon>
        <taxon>Streptophyta</taxon>
        <taxon>Embryophyta</taxon>
        <taxon>Tracheophyta</taxon>
        <taxon>Spermatophyta</taxon>
        <taxon>Magnoliopsida</taxon>
        <taxon>Liliopsida</taxon>
        <taxon>Asparagales</taxon>
        <taxon>Iridaceae</taxon>
        <taxon>Iridoideae</taxon>
        <taxon>Irideae</taxon>
        <taxon>Iris</taxon>
    </lineage>
</organism>
<dbReference type="InterPro" id="IPR008271">
    <property type="entry name" value="Ser/Thr_kinase_AS"/>
</dbReference>
<reference evidence="10" key="2">
    <citation type="submission" date="2023-04" db="EMBL/GenBank/DDBJ databases">
        <authorList>
            <person name="Bruccoleri R.E."/>
            <person name="Oakeley E.J."/>
            <person name="Faust A.-M."/>
            <person name="Dessus-Babus S."/>
            <person name="Altorfer M."/>
            <person name="Burckhardt D."/>
            <person name="Oertli M."/>
            <person name="Naumann U."/>
            <person name="Petersen F."/>
            <person name="Wong J."/>
        </authorList>
    </citation>
    <scope>NUCLEOTIDE SEQUENCE</scope>
    <source>
        <strain evidence="10">GSM-AAB239-AS_SAM_17_03QT</strain>
        <tissue evidence="10">Leaf</tissue>
    </source>
</reference>
<dbReference type="SUPFAM" id="SSF56112">
    <property type="entry name" value="Protein kinase-like (PK-like)"/>
    <property type="match status" value="1"/>
</dbReference>
<dbReference type="CDD" id="cd14066">
    <property type="entry name" value="STKc_IRAK"/>
    <property type="match status" value="1"/>
</dbReference>
<evidence type="ECO:0000313" key="10">
    <source>
        <dbReference type="EMBL" id="KAJ6847452.1"/>
    </source>
</evidence>
<sequence>MAIVPMVGGFSLLLAAAALLLHPLLGLQLIAAAGDCPLDFGWSNFTLAASACSSPVSRGGCCRYINAFVAVSIAHYANATGQLGVPLAFSDICLKSISDTFNLYGVPPNAVVACGLGQKIRVSYQCEGRSTVLEMMQSPNFIDVTNNCKMPLSVDSSCKRCLNSGILYLHHLVMADDNVTLSICRNALFVVLANQGHNMSAIDMAGCFFGVQGLSTVPVSETSLQPAVPTASPNLPPSPTLAKAPVQNLSATPLVKDRTGHHLKLILGTGVVVIGVATLLLLILIILIRKKNKELHNGGSPIGTSWNSLPPTQTRKCEDGPSPMFRRFSYKETKRATDNFSTVIGKGGFGTIYKAQLNDGTIVAVKRMDKVSKQGEEDFCREMELLSRLHHRHLVALKGFCVEKDERFLVYEYMENGSLKDHLHTPGRNQLKWPNRLQIAVDVANALEYLHFYCNPPLCHRDIKSSNILLDENFVAKVADFGLAHASRSGTISFEPVNTDIRGTPGYMDPEYVVTQELTEKSDIYSYGVVLLEIVTGRKAIQDNKNVVEWSQKFMASSSSLSELVDLTIRDSIDSEQLQVVVDIIQWCTKREGRARPSIKQVLRLLTESLDPIDNDYPETMDDEGRFGNKESSRRRLMAYRNEATPQSGDPRCLMSSSSTTRSYCSRSVLLEIGSPQSPPGTLSV</sequence>
<comment type="caution">
    <text evidence="10">The sequence shown here is derived from an EMBL/GenBank/DDBJ whole genome shotgun (WGS) entry which is preliminary data.</text>
</comment>
<dbReference type="InterPro" id="IPR043891">
    <property type="entry name" value="SPARK"/>
</dbReference>
<reference evidence="10" key="1">
    <citation type="journal article" date="2023" name="GigaByte">
        <title>Genome assembly of the bearded iris, Iris pallida Lam.</title>
        <authorList>
            <person name="Bruccoleri R.E."/>
            <person name="Oakeley E.J."/>
            <person name="Faust A.M.E."/>
            <person name="Altorfer M."/>
            <person name="Dessus-Babus S."/>
            <person name="Burckhardt D."/>
            <person name="Oertli M."/>
            <person name="Naumann U."/>
            <person name="Petersen F."/>
            <person name="Wong J."/>
        </authorList>
    </citation>
    <scope>NUCLEOTIDE SEQUENCE</scope>
    <source>
        <strain evidence="10">GSM-AAB239-AS_SAM_17_03QT</strain>
    </source>
</reference>
<evidence type="ECO:0000256" key="2">
    <source>
        <dbReference type="ARBA" id="ARBA00022741"/>
    </source>
</evidence>
<evidence type="ECO:0000256" key="6">
    <source>
        <dbReference type="SAM" id="MobiDB-lite"/>
    </source>
</evidence>
<keyword evidence="8" id="KW-0732">Signal</keyword>
<feature type="domain" description="Protein kinase" evidence="9">
    <location>
        <begin position="338"/>
        <end position="610"/>
    </location>
</feature>
<accession>A0AAX6I2S2</accession>
<dbReference type="GO" id="GO:0004672">
    <property type="term" value="F:protein kinase activity"/>
    <property type="evidence" value="ECO:0007669"/>
    <property type="project" value="InterPro"/>
</dbReference>
<keyword evidence="1" id="KW-0808">Transferase</keyword>
<dbReference type="Gene3D" id="1.10.510.10">
    <property type="entry name" value="Transferase(Phosphotransferase) domain 1"/>
    <property type="match status" value="1"/>
</dbReference>
<dbReference type="PROSITE" id="PS50011">
    <property type="entry name" value="PROTEIN_KINASE_DOM"/>
    <property type="match status" value="1"/>
</dbReference>
<dbReference type="FunFam" id="1.10.510.10:FF:000381">
    <property type="entry name" value="Putative receptor-like protein kinase"/>
    <property type="match status" value="1"/>
</dbReference>
<dbReference type="PANTHER" id="PTHR47989">
    <property type="entry name" value="OS01G0750732 PROTEIN"/>
    <property type="match status" value="1"/>
</dbReference>
<protein>
    <submittedName>
        <fullName evidence="10">Receptor-like protein kinase</fullName>
    </submittedName>
</protein>
<keyword evidence="10" id="KW-0675">Receptor</keyword>
<dbReference type="AlphaFoldDB" id="A0AAX6I2S2"/>
<feature type="transmembrane region" description="Helical" evidence="7">
    <location>
        <begin position="265"/>
        <end position="288"/>
    </location>
</feature>
<keyword evidence="2 5" id="KW-0547">Nucleotide-binding</keyword>
<dbReference type="InterPro" id="IPR000719">
    <property type="entry name" value="Prot_kinase_dom"/>
</dbReference>